<proteinExistence type="predicted"/>
<dbReference type="Proteomes" id="UP000185146">
    <property type="component" value="Chromosome"/>
</dbReference>
<dbReference type="RefSeq" id="WP_075046438.1">
    <property type="nucleotide sequence ID" value="NZ_CP018743.1"/>
</dbReference>
<sequence length="219" mass="23950">MTYPPALLAALEKALRTTRFSVDDLAALEVGGWHAAVLLDDLVHLQSLAPTAMNDRDGTESTPLDIAYQLGRTAWVDALEALGAEGDKALLDWKGLGSFLAPDNFARLPGKQGIIRALARRYQQGRSLNDRDAAGNTPLHWLAANGQSKAVNYFARHYRKFCLDLDAKNNEGHTARTVASLAGHHHLAAQLLNREIDDYLGAARAWQQLCATMSSYSRS</sequence>
<accession>A0A1L5PWB7</accession>
<organism evidence="1">
    <name type="scientific">Pseudomonas putida</name>
    <name type="common">Arthrobacter siderocapsulatus</name>
    <dbReference type="NCBI Taxonomy" id="303"/>
    <lineage>
        <taxon>Bacteria</taxon>
        <taxon>Pseudomonadati</taxon>
        <taxon>Pseudomonadota</taxon>
        <taxon>Gammaproteobacteria</taxon>
        <taxon>Pseudomonadales</taxon>
        <taxon>Pseudomonadaceae</taxon>
        <taxon>Pseudomonas</taxon>
    </lineage>
</organism>
<dbReference type="AlphaFoldDB" id="A0A1L5PWB7"/>
<dbReference type="InterPro" id="IPR002110">
    <property type="entry name" value="Ankyrin_rpt"/>
</dbReference>
<dbReference type="Pfam" id="PF12796">
    <property type="entry name" value="Ank_2"/>
    <property type="match status" value="1"/>
</dbReference>
<dbReference type="SUPFAM" id="SSF48403">
    <property type="entry name" value="Ankyrin repeat"/>
    <property type="match status" value="1"/>
</dbReference>
<name>A0A1L5PWB7_PSEPU</name>
<gene>
    <name evidence="1" type="ORF">BL240_24665</name>
</gene>
<dbReference type="EMBL" id="CP018743">
    <property type="protein sequence ID" value="APO84459.1"/>
    <property type="molecule type" value="Genomic_DNA"/>
</dbReference>
<protein>
    <submittedName>
        <fullName evidence="1">Uncharacterized protein</fullName>
    </submittedName>
</protein>
<evidence type="ECO:0000313" key="1">
    <source>
        <dbReference type="EMBL" id="APO84459.1"/>
    </source>
</evidence>
<dbReference type="InterPro" id="IPR036770">
    <property type="entry name" value="Ankyrin_rpt-contain_sf"/>
</dbReference>
<dbReference type="Gene3D" id="1.25.40.20">
    <property type="entry name" value="Ankyrin repeat-containing domain"/>
    <property type="match status" value="1"/>
</dbReference>
<dbReference type="SMART" id="SM00248">
    <property type="entry name" value="ANK"/>
    <property type="match status" value="2"/>
</dbReference>
<reference evidence="1" key="1">
    <citation type="submission" date="2016-12" db="EMBL/GenBank/DDBJ databases">
        <title>Draft Genome Sequence of Mercury Resistant Pseudomonas DRA525.</title>
        <authorList>
            <person name="Drace K.M."/>
        </authorList>
    </citation>
    <scope>NUCLEOTIDE SEQUENCE [LARGE SCALE GENOMIC DNA]</scope>
    <source>
        <strain evidence="1">DRA525</strain>
    </source>
</reference>